<feature type="domain" description="PpiC" evidence="2">
    <location>
        <begin position="193"/>
        <end position="264"/>
    </location>
</feature>
<dbReference type="RefSeq" id="WP_187014658.1">
    <property type="nucleotide sequence ID" value="NZ_JACOQI010000007.1"/>
</dbReference>
<keyword evidence="3" id="KW-0413">Isomerase</keyword>
<keyword evidence="1" id="KW-0732">Signal</keyword>
<proteinExistence type="predicted"/>
<dbReference type="SUPFAM" id="SSF54534">
    <property type="entry name" value="FKBP-like"/>
    <property type="match status" value="1"/>
</dbReference>
<reference evidence="3" key="1">
    <citation type="submission" date="2020-08" db="EMBL/GenBank/DDBJ databases">
        <title>Genome public.</title>
        <authorList>
            <person name="Liu C."/>
            <person name="Sun Q."/>
        </authorList>
    </citation>
    <scope>NUCLEOTIDE SEQUENCE</scope>
    <source>
        <strain evidence="3">BX15</strain>
    </source>
</reference>
<dbReference type="EMBL" id="JACOQI010000007">
    <property type="protein sequence ID" value="MBC5770405.1"/>
    <property type="molecule type" value="Genomic_DNA"/>
</dbReference>
<dbReference type="Proteomes" id="UP000620327">
    <property type="component" value="Unassembled WGS sequence"/>
</dbReference>
<dbReference type="AlphaFoldDB" id="A0A923S786"/>
<gene>
    <name evidence="3" type="ORF">H8Z83_08745</name>
</gene>
<dbReference type="PROSITE" id="PS51257">
    <property type="entry name" value="PROKAR_LIPOPROTEIN"/>
    <property type="match status" value="1"/>
</dbReference>
<evidence type="ECO:0000313" key="4">
    <source>
        <dbReference type="Proteomes" id="UP000620327"/>
    </source>
</evidence>
<comment type="caution">
    <text evidence="3">The sequence shown here is derived from an EMBL/GenBank/DDBJ whole genome shotgun (WGS) entry which is preliminary data.</text>
</comment>
<feature type="signal peptide" evidence="1">
    <location>
        <begin position="1"/>
        <end position="18"/>
    </location>
</feature>
<evidence type="ECO:0000313" key="3">
    <source>
        <dbReference type="EMBL" id="MBC5770405.1"/>
    </source>
</evidence>
<dbReference type="InterPro" id="IPR000297">
    <property type="entry name" value="PPIase_PpiC"/>
</dbReference>
<protein>
    <submittedName>
        <fullName evidence="3">Peptidyl-prolyl cis-trans isomerase</fullName>
    </submittedName>
</protein>
<dbReference type="Gene3D" id="3.10.50.40">
    <property type="match status" value="1"/>
</dbReference>
<sequence>MKKCFFALVLPLALLLTACGREPRPAALLLGQAADLNESETLLVIDGQNIPAWEYLYWLALDCRQMEERCEAAGESVDWTAPLSDGGTLGDLVKADALADTALYTAVETWAAAYGCTLTDVERNALPERHYAYLTPEQERHLTEAGVQYAKLYALYETPGSALAPTESELTLFEQQTAPLTAERLLIPFGSDREAARQKAAELFAHLNAAADPAAAYDTLLAETGGALLEETDWTPSLQDAAAALEPGQFSGIIETENGFVILRRLPADRDALREAYFDSLLQSAADASEIQVSSAYETLRPAAFWTALKQASG</sequence>
<evidence type="ECO:0000259" key="2">
    <source>
        <dbReference type="Pfam" id="PF13145"/>
    </source>
</evidence>
<keyword evidence="4" id="KW-1185">Reference proteome</keyword>
<dbReference type="Pfam" id="PF13145">
    <property type="entry name" value="Rotamase_2"/>
    <property type="match status" value="1"/>
</dbReference>
<dbReference type="GO" id="GO:0003755">
    <property type="term" value="F:peptidyl-prolyl cis-trans isomerase activity"/>
    <property type="evidence" value="ECO:0007669"/>
    <property type="project" value="InterPro"/>
</dbReference>
<dbReference type="InterPro" id="IPR046357">
    <property type="entry name" value="PPIase_dom_sf"/>
</dbReference>
<organism evidence="3 4">
    <name type="scientific">Dysosmobacter segnis</name>
    <dbReference type="NCBI Taxonomy" id="2763042"/>
    <lineage>
        <taxon>Bacteria</taxon>
        <taxon>Bacillati</taxon>
        <taxon>Bacillota</taxon>
        <taxon>Clostridia</taxon>
        <taxon>Eubacteriales</taxon>
        <taxon>Oscillospiraceae</taxon>
        <taxon>Dysosmobacter</taxon>
    </lineage>
</organism>
<accession>A0A923S786</accession>
<evidence type="ECO:0000256" key="1">
    <source>
        <dbReference type="SAM" id="SignalP"/>
    </source>
</evidence>
<feature type="chain" id="PRO_5038898427" evidence="1">
    <location>
        <begin position="19"/>
        <end position="314"/>
    </location>
</feature>
<name>A0A923S786_9FIRM</name>